<feature type="non-terminal residue" evidence="4">
    <location>
        <position position="1"/>
    </location>
</feature>
<dbReference type="EMBL" id="JASPKZ010007278">
    <property type="protein sequence ID" value="KAJ9585380.1"/>
    <property type="molecule type" value="Genomic_DNA"/>
</dbReference>
<evidence type="ECO:0000256" key="1">
    <source>
        <dbReference type="ARBA" id="ARBA00022737"/>
    </source>
</evidence>
<reference evidence="4" key="2">
    <citation type="submission" date="2023-05" db="EMBL/GenBank/DDBJ databases">
        <authorList>
            <person name="Fouks B."/>
        </authorList>
    </citation>
    <scope>NUCLEOTIDE SEQUENCE</scope>
    <source>
        <strain evidence="4">Stay&amp;Tobe</strain>
        <tissue evidence="4">Testes</tissue>
    </source>
</reference>
<dbReference type="InterPro" id="IPR036770">
    <property type="entry name" value="Ankyrin_rpt-contain_sf"/>
</dbReference>
<organism evidence="4 5">
    <name type="scientific">Diploptera punctata</name>
    <name type="common">Pacific beetle cockroach</name>
    <dbReference type="NCBI Taxonomy" id="6984"/>
    <lineage>
        <taxon>Eukaryota</taxon>
        <taxon>Metazoa</taxon>
        <taxon>Ecdysozoa</taxon>
        <taxon>Arthropoda</taxon>
        <taxon>Hexapoda</taxon>
        <taxon>Insecta</taxon>
        <taxon>Pterygota</taxon>
        <taxon>Neoptera</taxon>
        <taxon>Polyneoptera</taxon>
        <taxon>Dictyoptera</taxon>
        <taxon>Blattodea</taxon>
        <taxon>Blaberoidea</taxon>
        <taxon>Blaberidae</taxon>
        <taxon>Diplopterinae</taxon>
        <taxon>Diploptera</taxon>
    </lineage>
</organism>
<evidence type="ECO:0000256" key="2">
    <source>
        <dbReference type="ARBA" id="ARBA00023043"/>
    </source>
</evidence>
<keyword evidence="1" id="KW-0677">Repeat</keyword>
<dbReference type="PANTHER" id="PTHR24198:SF165">
    <property type="entry name" value="ANKYRIN REPEAT-CONTAINING PROTEIN-RELATED"/>
    <property type="match status" value="1"/>
</dbReference>
<dbReference type="PROSITE" id="PS50088">
    <property type="entry name" value="ANK_REPEAT"/>
    <property type="match status" value="1"/>
</dbReference>
<proteinExistence type="predicted"/>
<reference evidence="4" key="1">
    <citation type="journal article" date="2023" name="IScience">
        <title>Live-bearing cockroach genome reveals convergent evolutionary mechanisms linked to viviparity in insects and beyond.</title>
        <authorList>
            <person name="Fouks B."/>
            <person name="Harrison M.C."/>
            <person name="Mikhailova A.A."/>
            <person name="Marchal E."/>
            <person name="English S."/>
            <person name="Carruthers M."/>
            <person name="Jennings E.C."/>
            <person name="Chiamaka E.L."/>
            <person name="Frigard R.A."/>
            <person name="Pippel M."/>
            <person name="Attardo G.M."/>
            <person name="Benoit J.B."/>
            <person name="Bornberg-Bauer E."/>
            <person name="Tobe S.S."/>
        </authorList>
    </citation>
    <scope>NUCLEOTIDE SEQUENCE</scope>
    <source>
        <strain evidence="4">Stay&amp;Tobe</strain>
    </source>
</reference>
<accession>A0AAD7ZR77</accession>
<dbReference type="PROSITE" id="PS50297">
    <property type="entry name" value="ANK_REP_REGION"/>
    <property type="match status" value="1"/>
</dbReference>
<dbReference type="Pfam" id="PF13637">
    <property type="entry name" value="Ank_4"/>
    <property type="match status" value="1"/>
</dbReference>
<feature type="repeat" description="ANK" evidence="3">
    <location>
        <begin position="102"/>
        <end position="134"/>
    </location>
</feature>
<dbReference type="SMART" id="SM00248">
    <property type="entry name" value="ANK"/>
    <property type="match status" value="3"/>
</dbReference>
<evidence type="ECO:0000313" key="4">
    <source>
        <dbReference type="EMBL" id="KAJ9585380.1"/>
    </source>
</evidence>
<keyword evidence="5" id="KW-1185">Reference proteome</keyword>
<evidence type="ECO:0000256" key="3">
    <source>
        <dbReference type="PROSITE-ProRule" id="PRU00023"/>
    </source>
</evidence>
<dbReference type="SUPFAM" id="SSF48403">
    <property type="entry name" value="Ankyrin repeat"/>
    <property type="match status" value="1"/>
</dbReference>
<evidence type="ECO:0000313" key="5">
    <source>
        <dbReference type="Proteomes" id="UP001233999"/>
    </source>
</evidence>
<dbReference type="AlphaFoldDB" id="A0AAD7ZR77"/>
<dbReference type="Proteomes" id="UP001233999">
    <property type="component" value="Unassembled WGS sequence"/>
</dbReference>
<dbReference type="Pfam" id="PF13857">
    <property type="entry name" value="Ank_5"/>
    <property type="match status" value="1"/>
</dbReference>
<name>A0AAD7ZR77_DIPPU</name>
<protein>
    <submittedName>
        <fullName evidence="4">Uncharacterized protein</fullName>
    </submittedName>
</protein>
<gene>
    <name evidence="4" type="ORF">L9F63_002840</name>
</gene>
<dbReference type="Gene3D" id="1.25.40.20">
    <property type="entry name" value="Ankyrin repeat-containing domain"/>
    <property type="match status" value="1"/>
</dbReference>
<dbReference type="InterPro" id="IPR002110">
    <property type="entry name" value="Ankyrin_rpt"/>
</dbReference>
<dbReference type="PANTHER" id="PTHR24198">
    <property type="entry name" value="ANKYRIN REPEAT AND PROTEIN KINASE DOMAIN-CONTAINING PROTEIN"/>
    <property type="match status" value="1"/>
</dbReference>
<sequence length="173" mass="19558">RLNQKYYEGRCIALLKKCPEAVNYPMPPLMFTPFLRACWWGNTRMVDYMLKHGADITSQTKDGDSPLYLAVYRATKTPRAFDPACINVLHNAGCDINMPKFHGYTPLHLAARAGNTSLVRWLLAHGADPDSLSNGNKKPVDIANANGHRKVVSLLTVRTGEDYHRRRSQTRFK</sequence>
<keyword evidence="2 3" id="KW-0040">ANK repeat</keyword>
<comment type="caution">
    <text evidence="4">The sequence shown here is derived from an EMBL/GenBank/DDBJ whole genome shotgun (WGS) entry which is preliminary data.</text>
</comment>